<organism evidence="1 2">
    <name type="scientific">Catellatospora bangladeshensis</name>
    <dbReference type="NCBI Taxonomy" id="310355"/>
    <lineage>
        <taxon>Bacteria</taxon>
        <taxon>Bacillati</taxon>
        <taxon>Actinomycetota</taxon>
        <taxon>Actinomycetes</taxon>
        <taxon>Micromonosporales</taxon>
        <taxon>Micromonosporaceae</taxon>
        <taxon>Catellatospora</taxon>
    </lineage>
</organism>
<comment type="caution">
    <text evidence="1">The sequence shown here is derived from an EMBL/GenBank/DDBJ whole genome shotgun (WGS) entry which is preliminary data.</text>
</comment>
<accession>A0A8J3JLR0</accession>
<gene>
    <name evidence="1" type="ORF">Cba03nite_42160</name>
</gene>
<dbReference type="AlphaFoldDB" id="A0A8J3JLR0"/>
<dbReference type="Proteomes" id="UP000601223">
    <property type="component" value="Unassembled WGS sequence"/>
</dbReference>
<protein>
    <submittedName>
        <fullName evidence="1">Uncharacterized protein</fullName>
    </submittedName>
</protein>
<name>A0A8J3JLR0_9ACTN</name>
<sequence>MTGGRMTGGIVRRGDRVYRPMGSWSPAVHEFLRHLDSARFGGAPRVLGVEDGREMQRAKLLEAERVRYAPVGPAGAAMSLEYLAGQLR</sequence>
<proteinExistence type="predicted"/>
<reference evidence="1 2" key="1">
    <citation type="submission" date="2021-01" db="EMBL/GenBank/DDBJ databases">
        <title>Whole genome shotgun sequence of Catellatospora bangladeshensis NBRC 107357.</title>
        <authorList>
            <person name="Komaki H."/>
            <person name="Tamura T."/>
        </authorList>
    </citation>
    <scope>NUCLEOTIDE SEQUENCE [LARGE SCALE GENOMIC DNA]</scope>
    <source>
        <strain evidence="1 2">NBRC 107357</strain>
    </source>
</reference>
<evidence type="ECO:0000313" key="2">
    <source>
        <dbReference type="Proteomes" id="UP000601223"/>
    </source>
</evidence>
<keyword evidence="2" id="KW-1185">Reference proteome</keyword>
<dbReference type="EMBL" id="BONF01000025">
    <property type="protein sequence ID" value="GIF82867.1"/>
    <property type="molecule type" value="Genomic_DNA"/>
</dbReference>
<evidence type="ECO:0000313" key="1">
    <source>
        <dbReference type="EMBL" id="GIF82867.1"/>
    </source>
</evidence>